<evidence type="ECO:0000256" key="4">
    <source>
        <dbReference type="ARBA" id="ARBA00023136"/>
    </source>
</evidence>
<comment type="subcellular location">
    <subcellularLocation>
        <location evidence="1">Membrane</location>
        <topology evidence="1">Multi-pass membrane protein</topology>
    </subcellularLocation>
</comment>
<dbReference type="GO" id="GO:0015179">
    <property type="term" value="F:L-amino acid transmembrane transporter activity"/>
    <property type="evidence" value="ECO:0007669"/>
    <property type="project" value="TreeGrafter"/>
</dbReference>
<feature type="transmembrane region" description="Helical" evidence="5">
    <location>
        <begin position="217"/>
        <end position="239"/>
    </location>
</feature>
<keyword evidence="2 5" id="KW-0812">Transmembrane</keyword>
<proteinExistence type="predicted"/>
<dbReference type="PANTHER" id="PTHR11785:SF512">
    <property type="entry name" value="SOBREMESA, ISOFORM B"/>
    <property type="match status" value="1"/>
</dbReference>
<feature type="transmembrane region" description="Helical" evidence="5">
    <location>
        <begin position="371"/>
        <end position="394"/>
    </location>
</feature>
<sequence>MTPASPDSDPTQRTLGVVTATLLVVASMIGTGIFTTTGYLVRDVPSLPAILFAWVLGGIAALLGALAYAELSACMPRNGGEYHILSRLFHPAIGFTSAWVSLIVGFCAPIAATALAFAKYLETVIPDGYHQTASFLFGDTSPRDLEWVNSGIAIILVLVLTLIHLLHVAHGSRFQNLFTIFKVVLLSVLIIAGLSQGDLSRITDDKRPILEAILNPGFAFGLIFISYAYTGWNAAAYMAGEIREPRRNLPIALCLGTLIVTALFLGLNVVYLTAVPRADLAGVETVANTAIIGLFGAAAARWMTLLIVLGLVSMAGALIMTGSRVYETVGQDFRQLRWFALRRGRGGPHVALIVQAAVAVLMIVVGNLQVLMAYVGFTLSLFSALAVCGLFVLRRRHPQSADAFRMPGYPLTPLLFILFTLWIVGMVIYREPNVAIAGLGTLAAGGALYWVLDRSPSHNDAE</sequence>
<dbReference type="GO" id="GO:0016020">
    <property type="term" value="C:membrane"/>
    <property type="evidence" value="ECO:0007669"/>
    <property type="project" value="UniProtKB-SubCell"/>
</dbReference>
<feature type="transmembrane region" description="Helical" evidence="5">
    <location>
        <begin position="92"/>
        <end position="118"/>
    </location>
</feature>
<keyword evidence="3 5" id="KW-1133">Transmembrane helix</keyword>
<dbReference type="Pfam" id="PF13520">
    <property type="entry name" value="AA_permease_2"/>
    <property type="match status" value="1"/>
</dbReference>
<dbReference type="InterPro" id="IPR002293">
    <property type="entry name" value="AA/rel_permease1"/>
</dbReference>
<keyword evidence="7" id="KW-1185">Reference proteome</keyword>
<name>A0A517ZIJ0_9PLAN</name>
<dbReference type="EMBL" id="CP036276">
    <property type="protein sequence ID" value="QDU42288.1"/>
    <property type="molecule type" value="Genomic_DNA"/>
</dbReference>
<feature type="transmembrane region" description="Helical" evidence="5">
    <location>
        <begin position="251"/>
        <end position="274"/>
    </location>
</feature>
<feature type="transmembrane region" description="Helical" evidence="5">
    <location>
        <begin position="47"/>
        <end position="71"/>
    </location>
</feature>
<evidence type="ECO:0000256" key="1">
    <source>
        <dbReference type="ARBA" id="ARBA00004141"/>
    </source>
</evidence>
<feature type="transmembrane region" description="Helical" evidence="5">
    <location>
        <begin position="406"/>
        <end position="428"/>
    </location>
</feature>
<dbReference type="RefSeq" id="WP_145374353.1">
    <property type="nucleotide sequence ID" value="NZ_CP036276.1"/>
</dbReference>
<protein>
    <submittedName>
        <fullName evidence="6">Serine/threonine exchanger SteT</fullName>
    </submittedName>
</protein>
<evidence type="ECO:0000313" key="7">
    <source>
        <dbReference type="Proteomes" id="UP000319383"/>
    </source>
</evidence>
<dbReference type="Gene3D" id="1.20.1740.10">
    <property type="entry name" value="Amino acid/polyamine transporter I"/>
    <property type="match status" value="1"/>
</dbReference>
<feature type="transmembrane region" description="Helical" evidence="5">
    <location>
        <begin position="178"/>
        <end position="197"/>
    </location>
</feature>
<evidence type="ECO:0000256" key="3">
    <source>
        <dbReference type="ARBA" id="ARBA00022989"/>
    </source>
</evidence>
<feature type="transmembrane region" description="Helical" evidence="5">
    <location>
        <begin position="347"/>
        <end position="365"/>
    </location>
</feature>
<dbReference type="KEGG" id="sdyn:Mal52_07440"/>
<accession>A0A517ZIJ0</accession>
<feature type="transmembrane region" description="Helical" evidence="5">
    <location>
        <begin position="302"/>
        <end position="326"/>
    </location>
</feature>
<reference evidence="6 7" key="1">
    <citation type="submission" date="2019-02" db="EMBL/GenBank/DDBJ databases">
        <title>Deep-cultivation of Planctomycetes and their phenomic and genomic characterization uncovers novel biology.</title>
        <authorList>
            <person name="Wiegand S."/>
            <person name="Jogler M."/>
            <person name="Boedeker C."/>
            <person name="Pinto D."/>
            <person name="Vollmers J."/>
            <person name="Rivas-Marin E."/>
            <person name="Kohn T."/>
            <person name="Peeters S.H."/>
            <person name="Heuer A."/>
            <person name="Rast P."/>
            <person name="Oberbeckmann S."/>
            <person name="Bunk B."/>
            <person name="Jeske O."/>
            <person name="Meyerdierks A."/>
            <person name="Storesund J.E."/>
            <person name="Kallscheuer N."/>
            <person name="Luecker S."/>
            <person name="Lage O.M."/>
            <person name="Pohl T."/>
            <person name="Merkel B.J."/>
            <person name="Hornburger P."/>
            <person name="Mueller R.-W."/>
            <person name="Bruemmer F."/>
            <person name="Labrenz M."/>
            <person name="Spormann A.M."/>
            <person name="Op den Camp H."/>
            <person name="Overmann J."/>
            <person name="Amann R."/>
            <person name="Jetten M.S.M."/>
            <person name="Mascher T."/>
            <person name="Medema M.H."/>
            <person name="Devos D.P."/>
            <person name="Kaster A.-K."/>
            <person name="Ovreas L."/>
            <person name="Rohde M."/>
            <person name="Galperin M.Y."/>
            <person name="Jogler C."/>
        </authorList>
    </citation>
    <scope>NUCLEOTIDE SEQUENCE [LARGE SCALE GENOMIC DNA]</scope>
    <source>
        <strain evidence="6 7">Mal52</strain>
    </source>
</reference>
<dbReference type="PANTHER" id="PTHR11785">
    <property type="entry name" value="AMINO ACID TRANSPORTER"/>
    <property type="match status" value="1"/>
</dbReference>
<dbReference type="PIRSF" id="PIRSF006060">
    <property type="entry name" value="AA_transporter"/>
    <property type="match status" value="1"/>
</dbReference>
<keyword evidence="4 5" id="KW-0472">Membrane</keyword>
<dbReference type="AlphaFoldDB" id="A0A517ZIJ0"/>
<feature type="transmembrane region" description="Helical" evidence="5">
    <location>
        <begin position="434"/>
        <end position="452"/>
    </location>
</feature>
<gene>
    <name evidence="6" type="primary">steT</name>
    <name evidence="6" type="ORF">Mal52_07440</name>
</gene>
<feature type="transmembrane region" description="Helical" evidence="5">
    <location>
        <begin position="147"/>
        <end position="166"/>
    </location>
</feature>
<feature type="transmembrane region" description="Helical" evidence="5">
    <location>
        <begin position="15"/>
        <end position="41"/>
    </location>
</feature>
<evidence type="ECO:0000256" key="2">
    <source>
        <dbReference type="ARBA" id="ARBA00022692"/>
    </source>
</evidence>
<dbReference type="Proteomes" id="UP000319383">
    <property type="component" value="Chromosome"/>
</dbReference>
<evidence type="ECO:0000313" key="6">
    <source>
        <dbReference type="EMBL" id="QDU42288.1"/>
    </source>
</evidence>
<evidence type="ECO:0000256" key="5">
    <source>
        <dbReference type="SAM" id="Phobius"/>
    </source>
</evidence>
<organism evidence="6 7">
    <name type="scientific">Symmachiella dynata</name>
    <dbReference type="NCBI Taxonomy" id="2527995"/>
    <lineage>
        <taxon>Bacteria</taxon>
        <taxon>Pseudomonadati</taxon>
        <taxon>Planctomycetota</taxon>
        <taxon>Planctomycetia</taxon>
        <taxon>Planctomycetales</taxon>
        <taxon>Planctomycetaceae</taxon>
        <taxon>Symmachiella</taxon>
    </lineage>
</organism>
<dbReference type="InterPro" id="IPR050598">
    <property type="entry name" value="AminoAcid_Transporter"/>
</dbReference>